<protein>
    <recommendedName>
        <fullName evidence="4">Lipocalin-like domain-containing protein</fullName>
    </recommendedName>
</protein>
<feature type="signal peptide" evidence="1">
    <location>
        <begin position="1"/>
        <end position="26"/>
    </location>
</feature>
<sequence length="235" mass="26904">MPNFHFRLYWLAFLLVSACNSQPQEAATSAAAAAKAAPAAPYPYLRGTWVEKNKTGFTLLEIQDTAHVRYYSYGQQSSGEDAEYYYAASKATMGYHDSTSIWVLTDQFRFDYRIDGDELVEYDKMGTQAVLRRVYTEPQKAYREFNGSRLRGVITDVQNPLVVEGATRKRDTIERMVLNDRDWQYTFTTIPNATGQRVSELAALGDSVIKPKFSDTLVLRRQQTGQRLKFTFRKL</sequence>
<dbReference type="PROSITE" id="PS51257">
    <property type="entry name" value="PROKAR_LIPOPROTEIN"/>
    <property type="match status" value="1"/>
</dbReference>
<dbReference type="RefSeq" id="WP_226176073.1">
    <property type="nucleotide sequence ID" value="NZ_JAJADR010000003.1"/>
</dbReference>
<accession>A0ABS8AUN3</accession>
<organism evidence="2 3">
    <name type="scientific">Hymenobacter lucidus</name>
    <dbReference type="NCBI Taxonomy" id="2880930"/>
    <lineage>
        <taxon>Bacteria</taxon>
        <taxon>Pseudomonadati</taxon>
        <taxon>Bacteroidota</taxon>
        <taxon>Cytophagia</taxon>
        <taxon>Cytophagales</taxon>
        <taxon>Hymenobacteraceae</taxon>
        <taxon>Hymenobacter</taxon>
    </lineage>
</organism>
<evidence type="ECO:0000313" key="2">
    <source>
        <dbReference type="EMBL" id="MCB2408752.1"/>
    </source>
</evidence>
<evidence type="ECO:0000256" key="1">
    <source>
        <dbReference type="SAM" id="SignalP"/>
    </source>
</evidence>
<keyword evidence="3" id="KW-1185">Reference proteome</keyword>
<reference evidence="2" key="1">
    <citation type="submission" date="2021-10" db="EMBL/GenBank/DDBJ databases">
        <authorList>
            <person name="Dean J.D."/>
            <person name="Kim M.K."/>
            <person name="Newey C.N."/>
            <person name="Stoker T.S."/>
            <person name="Thompson D.W."/>
            <person name="Grose J.H."/>
        </authorList>
    </citation>
    <scope>NUCLEOTIDE SEQUENCE</scope>
    <source>
        <strain evidence="2">BT178</strain>
    </source>
</reference>
<proteinExistence type="predicted"/>
<evidence type="ECO:0008006" key="4">
    <source>
        <dbReference type="Google" id="ProtNLM"/>
    </source>
</evidence>
<name>A0ABS8AUN3_9BACT</name>
<comment type="caution">
    <text evidence="2">The sequence shown here is derived from an EMBL/GenBank/DDBJ whole genome shotgun (WGS) entry which is preliminary data.</text>
</comment>
<keyword evidence="1" id="KW-0732">Signal</keyword>
<evidence type="ECO:0000313" key="3">
    <source>
        <dbReference type="Proteomes" id="UP001165296"/>
    </source>
</evidence>
<feature type="chain" id="PRO_5045525230" description="Lipocalin-like domain-containing protein" evidence="1">
    <location>
        <begin position="27"/>
        <end position="235"/>
    </location>
</feature>
<dbReference type="Proteomes" id="UP001165296">
    <property type="component" value="Unassembled WGS sequence"/>
</dbReference>
<gene>
    <name evidence="2" type="ORF">LGH74_12255</name>
</gene>
<dbReference type="EMBL" id="JAJADR010000003">
    <property type="protein sequence ID" value="MCB2408752.1"/>
    <property type="molecule type" value="Genomic_DNA"/>
</dbReference>